<sequence>MRIVHQFGAVRLCVCVDGEKYGNDLLPIGVIRHGVKQTRISFDVETVIVGKVWALRCLV</sequence>
<reference evidence="1" key="1">
    <citation type="journal article" date="2014" name="Int. J. Syst. Evol. Microbiol.">
        <title>Complete genome sequence of Corynebacterium casei LMG S-19264T (=DSM 44701T), isolated from a smear-ripened cheese.</title>
        <authorList>
            <consortium name="US DOE Joint Genome Institute (JGI-PGF)"/>
            <person name="Walter F."/>
            <person name="Albersmeier A."/>
            <person name="Kalinowski J."/>
            <person name="Ruckert C."/>
        </authorList>
    </citation>
    <scope>NUCLEOTIDE SEQUENCE</scope>
    <source>
        <strain evidence="1">KCTC 32296</strain>
    </source>
</reference>
<evidence type="ECO:0000313" key="2">
    <source>
        <dbReference type="Proteomes" id="UP000662572"/>
    </source>
</evidence>
<dbReference type="EMBL" id="BMZB01000002">
    <property type="protein sequence ID" value="GGZ32604.1"/>
    <property type="molecule type" value="Genomic_DNA"/>
</dbReference>
<dbReference type="AlphaFoldDB" id="A0A918Q6G1"/>
<comment type="caution">
    <text evidence="1">The sequence shown here is derived from an EMBL/GenBank/DDBJ whole genome shotgun (WGS) entry which is preliminary data.</text>
</comment>
<dbReference type="Proteomes" id="UP000662572">
    <property type="component" value="Unassembled WGS sequence"/>
</dbReference>
<accession>A0A918Q6G1</accession>
<keyword evidence="2" id="KW-1185">Reference proteome</keyword>
<gene>
    <name evidence="1" type="ORF">GCM10011273_18470</name>
</gene>
<proteinExistence type="predicted"/>
<evidence type="ECO:0000313" key="1">
    <source>
        <dbReference type="EMBL" id="GGZ32604.1"/>
    </source>
</evidence>
<organism evidence="1 2">
    <name type="scientific">Asticcacaulis endophyticus</name>
    <dbReference type="NCBI Taxonomy" id="1395890"/>
    <lineage>
        <taxon>Bacteria</taxon>
        <taxon>Pseudomonadati</taxon>
        <taxon>Pseudomonadota</taxon>
        <taxon>Alphaproteobacteria</taxon>
        <taxon>Caulobacterales</taxon>
        <taxon>Caulobacteraceae</taxon>
        <taxon>Asticcacaulis</taxon>
    </lineage>
</organism>
<name>A0A918Q6G1_9CAUL</name>
<reference evidence="1" key="2">
    <citation type="submission" date="2020-09" db="EMBL/GenBank/DDBJ databases">
        <authorList>
            <person name="Sun Q."/>
            <person name="Kim S."/>
        </authorList>
    </citation>
    <scope>NUCLEOTIDE SEQUENCE</scope>
    <source>
        <strain evidence="1">KCTC 32296</strain>
    </source>
</reference>
<protein>
    <submittedName>
        <fullName evidence="1">Uncharacterized protein</fullName>
    </submittedName>
</protein>